<feature type="domain" description="Uncharacterized protein TP-0789" evidence="2">
    <location>
        <begin position="72"/>
        <end position="240"/>
    </location>
</feature>
<evidence type="ECO:0000313" key="3">
    <source>
        <dbReference type="EMBL" id="MDP4535117.1"/>
    </source>
</evidence>
<dbReference type="Pfam" id="PF17131">
    <property type="entry name" value="LolA_like"/>
    <property type="match status" value="1"/>
</dbReference>
<organism evidence="3 4">
    <name type="scientific">Alkalimonas collagenimarina</name>
    <dbReference type="NCBI Taxonomy" id="400390"/>
    <lineage>
        <taxon>Bacteria</taxon>
        <taxon>Pseudomonadati</taxon>
        <taxon>Pseudomonadota</taxon>
        <taxon>Gammaproteobacteria</taxon>
        <taxon>Alkalimonas</taxon>
    </lineage>
</organism>
<feature type="chain" id="PRO_5045409203" evidence="1">
    <location>
        <begin position="19"/>
        <end position="244"/>
    </location>
</feature>
<keyword evidence="1" id="KW-0732">Signal</keyword>
<sequence length="244" mass="27579">MAKFVMFYCLLFAQVVIADTSAQAEVALSKAQQIIAYIDKGRAADSPFEVRLDVTRTSEQKSFSYRLVDDGKSRSILYFLDKDQRGQKVLATEDETWFFSNRTRRAIKIPAAQTLFGDASIGDIARIRFAADYTPISLAQDGEHYILSLNSTHPAATYQRVIMTVRRADSLPLQAEFFAASGRHMKTARFTRVSVEQDIPVFHEWELFTPGNEQSVTIVRSSHFQEISIPAVAFTKSYLELMAK</sequence>
<feature type="signal peptide" evidence="1">
    <location>
        <begin position="1"/>
        <end position="18"/>
    </location>
</feature>
<comment type="caution">
    <text evidence="3">The sequence shown here is derived from an EMBL/GenBank/DDBJ whole genome shotgun (WGS) entry which is preliminary data.</text>
</comment>
<protein>
    <submittedName>
        <fullName evidence="3">Outer membrane lipoprotein-sorting protein</fullName>
    </submittedName>
</protein>
<dbReference type="Proteomes" id="UP001231616">
    <property type="component" value="Unassembled WGS sequence"/>
</dbReference>
<accession>A0ABT9GVP2</accession>
<keyword evidence="3" id="KW-0449">Lipoprotein</keyword>
<evidence type="ECO:0000259" key="2">
    <source>
        <dbReference type="Pfam" id="PF17131"/>
    </source>
</evidence>
<dbReference type="RefSeq" id="WP_305892386.1">
    <property type="nucleotide sequence ID" value="NZ_JAUZVZ010000003.1"/>
</dbReference>
<dbReference type="Gene3D" id="2.50.20.10">
    <property type="entry name" value="Lipoprotein localisation LolA/LolB/LppX"/>
    <property type="match status" value="1"/>
</dbReference>
<dbReference type="CDD" id="cd16329">
    <property type="entry name" value="LolA_like"/>
    <property type="match status" value="1"/>
</dbReference>
<evidence type="ECO:0000313" key="4">
    <source>
        <dbReference type="Proteomes" id="UP001231616"/>
    </source>
</evidence>
<keyword evidence="4" id="KW-1185">Reference proteome</keyword>
<evidence type="ECO:0000256" key="1">
    <source>
        <dbReference type="SAM" id="SignalP"/>
    </source>
</evidence>
<gene>
    <name evidence="3" type="ORF">Q3O60_02815</name>
</gene>
<dbReference type="InterPro" id="IPR033399">
    <property type="entry name" value="TP_0789-like"/>
</dbReference>
<reference evidence="3 4" key="1">
    <citation type="submission" date="2023-08" db="EMBL/GenBank/DDBJ databases">
        <authorList>
            <person name="Joshi A."/>
            <person name="Thite S."/>
        </authorList>
    </citation>
    <scope>NUCLEOTIDE SEQUENCE [LARGE SCALE GENOMIC DNA]</scope>
    <source>
        <strain evidence="3 4">AC40</strain>
    </source>
</reference>
<dbReference type="EMBL" id="JAUZVZ010000003">
    <property type="protein sequence ID" value="MDP4535117.1"/>
    <property type="molecule type" value="Genomic_DNA"/>
</dbReference>
<name>A0ABT9GVP2_9GAMM</name>
<proteinExistence type="predicted"/>